<dbReference type="InterPro" id="IPR006073">
    <property type="entry name" value="GTP-bd"/>
</dbReference>
<dbReference type="InParanoid" id="A0A132B6V6"/>
<dbReference type="Pfam" id="PF01926">
    <property type="entry name" value="MMR_HSR1"/>
    <property type="match status" value="1"/>
</dbReference>
<dbReference type="InterPro" id="IPR018712">
    <property type="entry name" value="Tle1-like_cat"/>
</dbReference>
<accession>A0A132B6V6</accession>
<feature type="compositionally biased region" description="Basic and acidic residues" evidence="1">
    <location>
        <begin position="936"/>
        <end position="956"/>
    </location>
</feature>
<evidence type="ECO:0000313" key="5">
    <source>
        <dbReference type="Proteomes" id="UP000070700"/>
    </source>
</evidence>
<dbReference type="Proteomes" id="UP000070700">
    <property type="component" value="Unassembled WGS sequence"/>
</dbReference>
<sequence length="956" mass="106590">MAAKDTLPYITTHREESQGSAKVDIESEAEGRVPTGEFSDVTLEGKSEDVCADCEKAHLPQRLVICHDGTWMLPDGAIGSMKGNASNVFRIWCMVKEGIVTDMNGKQWKQVRAPFIDGIGAVDRIIERIVTGATGEGPTGYEVKIRQIYKMCCDICPSRDEIFMFGYSRGAFILRSVAGLLHHLQALKPSLPDFDEQFLRGLRIYRAAQTKSQFLENSVFRHLSQNTRPAPKIKFLGCFDTIKAVNDSNLNDIGLLDSTLHVRHAMALFEKRDQLLVERFDVPKSEVSNKNDHSFQEAWFAGSHGNLGGAGEEDGLALWPLQWIVSEAEKQGLVLGFNRMPKSELEDPAKLIFPKGTHGMKQIDCANGINICIWNLAPVLDTEGFFPLLDSGRSSVFITTISDRAIFSTGGANSGKLIGYNPTARSGTFIHPSVFLLDETVASIANTVNATPYCEALRSQAVFSVPNSEQNFWNIHKELAAKKEIQYPRIVVCGMTEVGKSTLINAALGKKMTQESKGHQPGEHDIQVALESEDKSFIIHDSCGFEAGKESNYTAVQDFLIERRDQPSFQEQVHCIWYCVSTDNRRIQGSDRKFKEIDFGGVPVLLVFTKSDRLKREMKSLAIEEYQIQHECDVEDISDIPNSDKAHVKEREKELYEEEMLRRSSEWFEEIGVFSDYVFVSGKSRDPESVNHLLDVSRESMSSDRMIQIHAHAQDVFVDRKLKTSITKLVSMLLETRPKVAFFNSNERIEKLVTSAIQTTASIFHYKNFNPDAYVLLIRTELWPPTPPESVASWIPGGIAGGVATGAVYGAMSLLLGPVGVFARAAVWVGGIAVAGVANAQKLGLGLIMACLDVLLVLERLFWYTGSQIDEKCVHAACLYYLRVRPKVFAKVMGRLGTNFLQAENWPNKLELECLLTDIVKEFRYKRRSSGSSTVDSKEKSEIKGDLKDTSKVESS</sequence>
<feature type="domain" description="G" evidence="2">
    <location>
        <begin position="489"/>
        <end position="610"/>
    </location>
</feature>
<dbReference type="GO" id="GO:0005525">
    <property type="term" value="F:GTP binding"/>
    <property type="evidence" value="ECO:0007669"/>
    <property type="project" value="InterPro"/>
</dbReference>
<dbReference type="GeneID" id="28826112"/>
<dbReference type="EMBL" id="KQ947439">
    <property type="protein sequence ID" value="KUJ07614.1"/>
    <property type="molecule type" value="Genomic_DNA"/>
</dbReference>
<evidence type="ECO:0000259" key="3">
    <source>
        <dbReference type="Pfam" id="PF09994"/>
    </source>
</evidence>
<dbReference type="KEGG" id="psco:LY89DRAFT_691686"/>
<proteinExistence type="predicted"/>
<dbReference type="Pfam" id="PF09994">
    <property type="entry name" value="T6SS_Tle1-like_cat"/>
    <property type="match status" value="1"/>
</dbReference>
<dbReference type="InterPro" id="IPR027417">
    <property type="entry name" value="P-loop_NTPase"/>
</dbReference>
<dbReference type="RefSeq" id="XP_018061969.1">
    <property type="nucleotide sequence ID" value="XM_018216386.1"/>
</dbReference>
<evidence type="ECO:0000313" key="4">
    <source>
        <dbReference type="EMBL" id="KUJ07614.1"/>
    </source>
</evidence>
<organism evidence="4 5">
    <name type="scientific">Mollisia scopiformis</name>
    <name type="common">Conifer needle endophyte fungus</name>
    <name type="synonym">Phialocephala scopiformis</name>
    <dbReference type="NCBI Taxonomy" id="149040"/>
    <lineage>
        <taxon>Eukaryota</taxon>
        <taxon>Fungi</taxon>
        <taxon>Dikarya</taxon>
        <taxon>Ascomycota</taxon>
        <taxon>Pezizomycotina</taxon>
        <taxon>Leotiomycetes</taxon>
        <taxon>Helotiales</taxon>
        <taxon>Mollisiaceae</taxon>
        <taxon>Mollisia</taxon>
    </lineage>
</organism>
<evidence type="ECO:0008006" key="6">
    <source>
        <dbReference type="Google" id="ProtNLM"/>
    </source>
</evidence>
<dbReference type="PANTHER" id="PTHR33840:SF1">
    <property type="entry name" value="TLE1 PHOSPHOLIPASE DOMAIN-CONTAINING PROTEIN"/>
    <property type="match status" value="1"/>
</dbReference>
<feature type="domain" description="T6SS Phospholipase effector Tle1-like catalytic" evidence="3">
    <location>
        <begin position="62"/>
        <end position="327"/>
    </location>
</feature>
<keyword evidence="5" id="KW-1185">Reference proteome</keyword>
<dbReference type="AlphaFoldDB" id="A0A132B6V6"/>
<dbReference type="SUPFAM" id="SSF52540">
    <property type="entry name" value="P-loop containing nucleoside triphosphate hydrolases"/>
    <property type="match status" value="1"/>
</dbReference>
<dbReference type="STRING" id="149040.A0A132B6V6"/>
<dbReference type="Gene3D" id="3.40.50.300">
    <property type="entry name" value="P-loop containing nucleotide triphosphate hydrolases"/>
    <property type="match status" value="1"/>
</dbReference>
<evidence type="ECO:0000256" key="1">
    <source>
        <dbReference type="SAM" id="MobiDB-lite"/>
    </source>
</evidence>
<gene>
    <name evidence="4" type="ORF">LY89DRAFT_691686</name>
</gene>
<protein>
    <recommendedName>
        <fullName evidence="6">DUF2235 domain-containing protein</fullName>
    </recommendedName>
</protein>
<dbReference type="CDD" id="cd00882">
    <property type="entry name" value="Ras_like_GTPase"/>
    <property type="match status" value="1"/>
</dbReference>
<dbReference type="PANTHER" id="PTHR33840">
    <property type="match status" value="1"/>
</dbReference>
<name>A0A132B6V6_MOLSC</name>
<dbReference type="OrthoDB" id="59699at2759"/>
<feature type="region of interest" description="Disordered" evidence="1">
    <location>
        <begin position="927"/>
        <end position="956"/>
    </location>
</feature>
<evidence type="ECO:0000259" key="2">
    <source>
        <dbReference type="Pfam" id="PF01926"/>
    </source>
</evidence>
<reference evidence="4 5" key="1">
    <citation type="submission" date="2015-10" db="EMBL/GenBank/DDBJ databases">
        <title>Full genome of DAOMC 229536 Phialocephala scopiformis, a fungal endophyte of spruce producing the potent anti-insectan compound rugulosin.</title>
        <authorList>
            <consortium name="DOE Joint Genome Institute"/>
            <person name="Walker A.K."/>
            <person name="Frasz S.L."/>
            <person name="Seifert K.A."/>
            <person name="Miller J.D."/>
            <person name="Mondo S.J."/>
            <person name="Labutti K."/>
            <person name="Lipzen A."/>
            <person name="Dockter R."/>
            <person name="Kennedy M."/>
            <person name="Grigoriev I.V."/>
            <person name="Spatafora J.W."/>
        </authorList>
    </citation>
    <scope>NUCLEOTIDE SEQUENCE [LARGE SCALE GENOMIC DNA]</scope>
    <source>
        <strain evidence="4 5">CBS 120377</strain>
    </source>
</reference>